<gene>
    <name evidence="1" type="ORF">WCV65_15735</name>
</gene>
<dbReference type="Proteomes" id="UP001377337">
    <property type="component" value="Chromosome"/>
</dbReference>
<protein>
    <submittedName>
        <fullName evidence="1">Opine metallophore biosynthesis dehydrogenase</fullName>
    </submittedName>
</protein>
<name>A0ABZ2NE16_9BACI</name>
<dbReference type="EMBL" id="CP147407">
    <property type="protein sequence ID" value="WXB95998.1"/>
    <property type="molecule type" value="Genomic_DNA"/>
</dbReference>
<accession>A0ABZ2NE16</accession>
<reference evidence="1 2" key="1">
    <citation type="submission" date="2024-02" db="EMBL/GenBank/DDBJ databases">
        <title>Seven novel Bacillus-like species.</title>
        <authorList>
            <person name="Liu G."/>
        </authorList>
    </citation>
    <scope>NUCLEOTIDE SEQUENCE [LARGE SCALE GENOMIC DNA]</scope>
    <source>
        <strain evidence="1 2">FJAT-52054</strain>
    </source>
</reference>
<dbReference type="RefSeq" id="WP_338777742.1">
    <property type="nucleotide sequence ID" value="NZ_CP147407.1"/>
</dbReference>
<dbReference type="Pfam" id="PF10100">
    <property type="entry name" value="Staph_opine_DH"/>
    <property type="match status" value="1"/>
</dbReference>
<sequence length="440" mass="50241">MNELRVHSKFGRILIAGAGPAAVQTAVVLNSQWGNPIGMANREGSRSMAFTAELMENNYTIQAMAELERLKDFAGSAVLEAFYEGYPYIEGQWETLILCTPSDTYLSILKNMKPAALIWIKTIVLISPNAGSNLLVRGYLKKVNLNAEVISLSSYYAATKLKEKDMLTIALTKAAKKKIYAGSSMQNSPSLLAIQNLLEEIKVTCVLVKDPLEAESRSITTFVHPPFFMNDFSLNEILTVNASHKSLYKLFPEGPITKDTIQIMVKLWKELNGLFTRFNIEPVNLLQFLNDDNYPVLPESLSREDIEGFLSSEQTKQEYHLYVRYASLLNDPHSEPDRNGRYFEFSKVPYPKVSKEPDGRWRFPRIPFEDYRNLKRLTGLARYAKTDMPAAKELIQLFEKRVEEFCDYHQVDKHLIIPRETSIAEEILMIVSEWEGRQNE</sequence>
<proteinExistence type="predicted"/>
<evidence type="ECO:0000313" key="2">
    <source>
        <dbReference type="Proteomes" id="UP001377337"/>
    </source>
</evidence>
<dbReference type="InterPro" id="IPR016935">
    <property type="entry name" value="Opine_metallophore_DH"/>
</dbReference>
<keyword evidence="2" id="KW-1185">Reference proteome</keyword>
<organism evidence="1 2">
    <name type="scientific">Metabacillus sediminis</name>
    <dbReference type="NCBI Taxonomy" id="3117746"/>
    <lineage>
        <taxon>Bacteria</taxon>
        <taxon>Bacillati</taxon>
        <taxon>Bacillota</taxon>
        <taxon>Bacilli</taxon>
        <taxon>Bacillales</taxon>
        <taxon>Bacillaceae</taxon>
        <taxon>Metabacillus</taxon>
    </lineage>
</organism>
<evidence type="ECO:0000313" key="1">
    <source>
        <dbReference type="EMBL" id="WXB95998.1"/>
    </source>
</evidence>